<name>A0A5N5D7V5_9PEZI</name>
<feature type="signal peptide" evidence="14">
    <location>
        <begin position="1"/>
        <end position="17"/>
    </location>
</feature>
<keyword evidence="5 13" id="KW-0378">Hydrolase</keyword>
<dbReference type="FunFam" id="3.20.20.80:FF:000124">
    <property type="entry name" value="Exported cellulase"/>
    <property type="match status" value="1"/>
</dbReference>
<evidence type="ECO:0000313" key="17">
    <source>
        <dbReference type="Proteomes" id="UP000325902"/>
    </source>
</evidence>
<feature type="domain" description="Glycoside hydrolase family 5" evidence="15">
    <location>
        <begin position="50"/>
        <end position="308"/>
    </location>
</feature>
<dbReference type="InterPro" id="IPR017853">
    <property type="entry name" value="GH"/>
</dbReference>
<dbReference type="Pfam" id="PF00150">
    <property type="entry name" value="Cellulase"/>
    <property type="match status" value="1"/>
</dbReference>
<dbReference type="GO" id="GO:0030245">
    <property type="term" value="P:cellulose catabolic process"/>
    <property type="evidence" value="ECO:0007669"/>
    <property type="project" value="UniProtKB-KW"/>
</dbReference>
<dbReference type="EC" id="3.2.1.4" evidence="3"/>
<dbReference type="Gene3D" id="3.20.20.80">
    <property type="entry name" value="Glycosidases"/>
    <property type="match status" value="1"/>
</dbReference>
<keyword evidence="10" id="KW-0624">Polysaccharide degradation</keyword>
<evidence type="ECO:0000256" key="6">
    <source>
        <dbReference type="ARBA" id="ARBA00023001"/>
    </source>
</evidence>
<evidence type="ECO:0000256" key="9">
    <source>
        <dbReference type="ARBA" id="ARBA00023295"/>
    </source>
</evidence>
<comment type="caution">
    <text evidence="16">The sequence shown here is derived from an EMBL/GenBank/DDBJ whole genome shotgun (WGS) entry which is preliminary data.</text>
</comment>
<accession>A0A5N5D7V5</accession>
<gene>
    <name evidence="16" type="primary">egl2_0</name>
    <name evidence="16" type="ORF">DBV05_g7706</name>
</gene>
<proteinExistence type="inferred from homology"/>
<evidence type="ECO:0000256" key="14">
    <source>
        <dbReference type="SAM" id="SignalP"/>
    </source>
</evidence>
<comment type="function">
    <text evidence="11">Endoglucanase (EG) that cleaves the internal beta-1,4-glucosidic bonds in cellulose. The degradation of cellulose involves an interplay between different cellulolytic enzymes. Hydrolysis starts with EGs, which cut internal glycosidic linkages to reduce the polymerization degree of the substrate and creates new chain ends for exocellobiohydrolases (CBHs). The CBH release the disaccharide cellobiose from the non-reducing end of the cellulose polymer chain. Finally, beta-1,4-glucosidases hydrolyze the cellobiose and other short cello-oligosaccharides into glucose units.</text>
</comment>
<comment type="catalytic activity">
    <reaction evidence="1">
        <text>Endohydrolysis of (1-&gt;4)-beta-D-glucosidic linkages in cellulose, lichenin and cereal beta-D-glucans.</text>
        <dbReference type="EC" id="3.2.1.4"/>
    </reaction>
</comment>
<evidence type="ECO:0000256" key="13">
    <source>
        <dbReference type="RuleBase" id="RU361153"/>
    </source>
</evidence>
<keyword evidence="8" id="KW-0873">Pyrrolidone carboxylic acid</keyword>
<evidence type="ECO:0000256" key="2">
    <source>
        <dbReference type="ARBA" id="ARBA00005641"/>
    </source>
</evidence>
<evidence type="ECO:0000256" key="11">
    <source>
        <dbReference type="ARBA" id="ARBA00059691"/>
    </source>
</evidence>
<evidence type="ECO:0000256" key="5">
    <source>
        <dbReference type="ARBA" id="ARBA00022801"/>
    </source>
</evidence>
<evidence type="ECO:0000256" key="3">
    <source>
        <dbReference type="ARBA" id="ARBA00012601"/>
    </source>
</evidence>
<feature type="chain" id="PRO_5025067654" description="Endoglucanase EG-II" evidence="14">
    <location>
        <begin position="18"/>
        <end position="344"/>
    </location>
</feature>
<evidence type="ECO:0000256" key="7">
    <source>
        <dbReference type="ARBA" id="ARBA00023277"/>
    </source>
</evidence>
<dbReference type="Proteomes" id="UP000325902">
    <property type="component" value="Unassembled WGS sequence"/>
</dbReference>
<evidence type="ECO:0000256" key="1">
    <source>
        <dbReference type="ARBA" id="ARBA00000966"/>
    </source>
</evidence>
<keyword evidence="9 13" id="KW-0326">Glycosidase</keyword>
<keyword evidence="17" id="KW-1185">Reference proteome</keyword>
<reference evidence="16 17" key="1">
    <citation type="journal article" date="2019" name="Sci. Rep.">
        <title>A multi-omics analysis of the grapevine pathogen Lasiodiplodia theobromae reveals that temperature affects the expression of virulence- and pathogenicity-related genes.</title>
        <authorList>
            <person name="Felix C."/>
            <person name="Meneses R."/>
            <person name="Goncalves M.F.M."/>
            <person name="Tilleman L."/>
            <person name="Duarte A.S."/>
            <person name="Jorrin-Novo J.V."/>
            <person name="Van de Peer Y."/>
            <person name="Deforce D."/>
            <person name="Van Nieuwerburgh F."/>
            <person name="Esteves A.C."/>
            <person name="Alves A."/>
        </authorList>
    </citation>
    <scope>NUCLEOTIDE SEQUENCE [LARGE SCALE GENOMIC DNA]</scope>
    <source>
        <strain evidence="16 17">LA-SOL3</strain>
    </source>
</reference>
<keyword evidence="4 14" id="KW-0732">Signal</keyword>
<dbReference type="OrthoDB" id="5823761at2759"/>
<evidence type="ECO:0000313" key="16">
    <source>
        <dbReference type="EMBL" id="KAB2573655.1"/>
    </source>
</evidence>
<evidence type="ECO:0000256" key="12">
    <source>
        <dbReference type="ARBA" id="ARBA00074271"/>
    </source>
</evidence>
<dbReference type="AlphaFoldDB" id="A0A5N5D7V5"/>
<dbReference type="PROSITE" id="PS00659">
    <property type="entry name" value="GLYCOSYL_HYDROL_F5"/>
    <property type="match status" value="1"/>
</dbReference>
<organism evidence="16 17">
    <name type="scientific">Lasiodiplodia theobromae</name>
    <dbReference type="NCBI Taxonomy" id="45133"/>
    <lineage>
        <taxon>Eukaryota</taxon>
        <taxon>Fungi</taxon>
        <taxon>Dikarya</taxon>
        <taxon>Ascomycota</taxon>
        <taxon>Pezizomycotina</taxon>
        <taxon>Dothideomycetes</taxon>
        <taxon>Dothideomycetes incertae sedis</taxon>
        <taxon>Botryosphaeriales</taxon>
        <taxon>Botryosphaeriaceae</taxon>
        <taxon>Lasiodiplodia</taxon>
    </lineage>
</organism>
<dbReference type="PANTHER" id="PTHR34142">
    <property type="entry name" value="ENDO-BETA-1,4-GLUCANASE A"/>
    <property type="match status" value="1"/>
</dbReference>
<dbReference type="InterPro" id="IPR018087">
    <property type="entry name" value="Glyco_hydro_5_CS"/>
</dbReference>
<evidence type="ECO:0000256" key="8">
    <source>
        <dbReference type="ARBA" id="ARBA00023283"/>
    </source>
</evidence>
<dbReference type="GO" id="GO:0008810">
    <property type="term" value="F:cellulase activity"/>
    <property type="evidence" value="ECO:0007669"/>
    <property type="project" value="UniProtKB-EC"/>
</dbReference>
<comment type="similarity">
    <text evidence="2 13">Belongs to the glycosyl hydrolase 5 (cellulase A) family.</text>
</comment>
<evidence type="ECO:0000259" key="15">
    <source>
        <dbReference type="Pfam" id="PF00150"/>
    </source>
</evidence>
<keyword evidence="7" id="KW-0119">Carbohydrate metabolism</keyword>
<sequence length="344" mass="37221">MIEKAALLLSLVAYGAAKVELAGVNIAGFDFTCTTDGSCDLSKLYPPLTQYGGPDGAGQMQHFARDLGLNVFRLPVGWQYLADNRLGVDFNAENFAKYDALVQACLNTGAKCIVDLHNYARWNGNIIGQSGGAVTNEHLTNAWWQLATKYKNEPNVIFGVMNEPHDLDVATWATTLQWVVNTIRSVGATSQMILLPGTDFSAAGSFPTNSAGALAGVRDTDGTTTKLVFDVHQYLDAERTGTHTECARDGLDDGLKPLANWLRANGRKAFLTETGGGNTGSCSQHVCAELDWMNYNTDVFVGWVGWSAGSFDSSYELTLTPTWNGNSWVDTSLMRDCVAGKFNS</sequence>
<dbReference type="SUPFAM" id="SSF51445">
    <property type="entry name" value="(Trans)glycosidases"/>
    <property type="match status" value="1"/>
</dbReference>
<evidence type="ECO:0000256" key="10">
    <source>
        <dbReference type="ARBA" id="ARBA00023326"/>
    </source>
</evidence>
<evidence type="ECO:0000256" key="4">
    <source>
        <dbReference type="ARBA" id="ARBA00022729"/>
    </source>
</evidence>
<protein>
    <recommendedName>
        <fullName evidence="12">Endoglucanase EG-II</fullName>
        <ecNumber evidence="3">3.2.1.4</ecNumber>
    </recommendedName>
</protein>
<dbReference type="InterPro" id="IPR001547">
    <property type="entry name" value="Glyco_hydro_5"/>
</dbReference>
<dbReference type="EMBL" id="VCHE01000055">
    <property type="protein sequence ID" value="KAB2573655.1"/>
    <property type="molecule type" value="Genomic_DNA"/>
</dbReference>
<dbReference type="PANTHER" id="PTHR34142:SF5">
    <property type="entry name" value="CBM1 DOMAIN-CONTAINING PROTEIN"/>
    <property type="match status" value="1"/>
</dbReference>
<keyword evidence="6" id="KW-0136">Cellulose degradation</keyword>